<evidence type="ECO:0000256" key="1">
    <source>
        <dbReference type="ARBA" id="ARBA00022475"/>
    </source>
</evidence>
<feature type="transmembrane region" description="Helical" evidence="8">
    <location>
        <begin position="113"/>
        <end position="134"/>
    </location>
</feature>
<feature type="transmembrane region" description="Helical" evidence="8">
    <location>
        <begin position="49"/>
        <end position="74"/>
    </location>
</feature>
<evidence type="ECO:0000256" key="7">
    <source>
        <dbReference type="ARBA" id="ARBA00023136"/>
    </source>
</evidence>
<evidence type="ECO:0000256" key="5">
    <source>
        <dbReference type="ARBA" id="ARBA00022801"/>
    </source>
</evidence>
<dbReference type="EMBL" id="JAFLWI010000002">
    <property type="protein sequence ID" value="MBO0481100.1"/>
    <property type="molecule type" value="Genomic_DNA"/>
</dbReference>
<dbReference type="InterPro" id="IPR006741">
    <property type="entry name" value="AgrB"/>
</dbReference>
<evidence type="ECO:0000313" key="10">
    <source>
        <dbReference type="Proteomes" id="UP000664832"/>
    </source>
</evidence>
<sequence>MTNEYVSLEEKIAKNLSQKLGSSLNLSELETAKIEYGLSTLLVELIKLVFIYAVAAFLKIVPAVIVTHVTFFAIRRNSYGYHASKSWLCTIQSIFLLVIVPFIAIFFDITIGRLAFLSAAAFLTVIIGIKGPAIDPRRLKAGIEKTRMKAIVVSVVILFIGVAIPSDFYRMCILLGMTSATILLFIKVKEQ</sequence>
<keyword evidence="7 8" id="KW-0472">Membrane</keyword>
<keyword evidence="10" id="KW-1185">Reference proteome</keyword>
<keyword evidence="6 8" id="KW-1133">Transmembrane helix</keyword>
<dbReference type="SMART" id="SM00793">
    <property type="entry name" value="AgrB"/>
    <property type="match status" value="1"/>
</dbReference>
<feature type="transmembrane region" description="Helical" evidence="8">
    <location>
        <begin position="146"/>
        <end position="162"/>
    </location>
</feature>
<evidence type="ECO:0000313" key="9">
    <source>
        <dbReference type="EMBL" id="MBO0481100.1"/>
    </source>
</evidence>
<accession>A0ABS3HXA4</accession>
<keyword evidence="3" id="KW-0645">Protease</keyword>
<dbReference type="Proteomes" id="UP000664832">
    <property type="component" value="Unassembled WGS sequence"/>
</dbReference>
<protein>
    <submittedName>
        <fullName evidence="9">Accessory gene regulator B family protein</fullName>
    </submittedName>
</protein>
<keyword evidence="5" id="KW-0378">Hydrolase</keyword>
<keyword evidence="2" id="KW-0673">Quorum sensing</keyword>
<dbReference type="Pfam" id="PF04647">
    <property type="entry name" value="AgrB"/>
    <property type="match status" value="1"/>
</dbReference>
<keyword evidence="1" id="KW-1003">Cell membrane</keyword>
<dbReference type="RefSeq" id="WP_206897933.1">
    <property type="nucleotide sequence ID" value="NZ_JAFLWI010000002.1"/>
</dbReference>
<keyword evidence="4 8" id="KW-0812">Transmembrane</keyword>
<evidence type="ECO:0000256" key="6">
    <source>
        <dbReference type="ARBA" id="ARBA00022989"/>
    </source>
</evidence>
<evidence type="ECO:0000256" key="2">
    <source>
        <dbReference type="ARBA" id="ARBA00022654"/>
    </source>
</evidence>
<reference evidence="9 10" key="1">
    <citation type="submission" date="2021-03" db="EMBL/GenBank/DDBJ databases">
        <title>Enterococcal diversity collection.</title>
        <authorList>
            <person name="Gilmore M.S."/>
            <person name="Schwartzman J."/>
            <person name="Van Tyne D."/>
            <person name="Martin M."/>
            <person name="Earl A.M."/>
            <person name="Manson A.L."/>
            <person name="Straub T."/>
            <person name="Salamzade R."/>
            <person name="Saavedra J."/>
            <person name="Lebreton F."/>
            <person name="Prichula J."/>
            <person name="Schaufler K."/>
            <person name="Gaca A."/>
            <person name="Sgardioli B."/>
            <person name="Wagenaar J."/>
            <person name="Strong T."/>
        </authorList>
    </citation>
    <scope>NUCLEOTIDE SEQUENCE [LARGE SCALE GENOMIC DNA]</scope>
    <source>
        <strain evidence="9 10">MSG2901</strain>
    </source>
</reference>
<evidence type="ECO:0000256" key="4">
    <source>
        <dbReference type="ARBA" id="ARBA00022692"/>
    </source>
</evidence>
<gene>
    <name evidence="9" type="ORF">JZO71_02040</name>
</gene>
<evidence type="ECO:0000256" key="3">
    <source>
        <dbReference type="ARBA" id="ARBA00022670"/>
    </source>
</evidence>
<evidence type="ECO:0000256" key="8">
    <source>
        <dbReference type="SAM" id="Phobius"/>
    </source>
</evidence>
<organism evidence="9 10">
    <name type="scientific">Candidatus Enterococcus courvalinii</name>
    <dbReference type="NCBI Taxonomy" id="2815329"/>
    <lineage>
        <taxon>Bacteria</taxon>
        <taxon>Bacillati</taxon>
        <taxon>Bacillota</taxon>
        <taxon>Bacilli</taxon>
        <taxon>Lactobacillales</taxon>
        <taxon>Enterococcaceae</taxon>
        <taxon>Enterococcus</taxon>
    </lineage>
</organism>
<proteinExistence type="predicted"/>
<name>A0ABS3HXA4_9ENTE</name>
<comment type="caution">
    <text evidence="9">The sequence shown here is derived from an EMBL/GenBank/DDBJ whole genome shotgun (WGS) entry which is preliminary data.</text>
</comment>
<feature type="transmembrane region" description="Helical" evidence="8">
    <location>
        <begin position="86"/>
        <end position="107"/>
    </location>
</feature>